<dbReference type="Proteomes" id="UP000326837">
    <property type="component" value="Chromosome"/>
</dbReference>
<organism evidence="1 2">
    <name type="scientific">Lacipirellula parvula</name>
    <dbReference type="NCBI Taxonomy" id="2650471"/>
    <lineage>
        <taxon>Bacteria</taxon>
        <taxon>Pseudomonadati</taxon>
        <taxon>Planctomycetota</taxon>
        <taxon>Planctomycetia</taxon>
        <taxon>Pirellulales</taxon>
        <taxon>Lacipirellulaceae</taxon>
        <taxon>Lacipirellula</taxon>
    </lineage>
</organism>
<dbReference type="AlphaFoldDB" id="A0A5K7XJZ0"/>
<protein>
    <submittedName>
        <fullName evidence="1">Uncharacterized protein</fullName>
    </submittedName>
</protein>
<gene>
    <name evidence="1" type="ORF">PLANPX_4358</name>
</gene>
<accession>A0A5K7XJZ0</accession>
<dbReference type="KEGG" id="lpav:PLANPX_4358"/>
<evidence type="ECO:0000313" key="1">
    <source>
        <dbReference type="EMBL" id="BBO34746.1"/>
    </source>
</evidence>
<sequence>MSATSCVDFLLEANRRKIHTHVCFNPSRNVPAALPIEAFVVTMPERTAENPGHM</sequence>
<name>A0A5K7XJZ0_9BACT</name>
<evidence type="ECO:0000313" key="2">
    <source>
        <dbReference type="Proteomes" id="UP000326837"/>
    </source>
</evidence>
<keyword evidence="2" id="KW-1185">Reference proteome</keyword>
<dbReference type="EMBL" id="AP021861">
    <property type="protein sequence ID" value="BBO34746.1"/>
    <property type="molecule type" value="Genomic_DNA"/>
</dbReference>
<proteinExistence type="predicted"/>
<reference evidence="2" key="1">
    <citation type="submission" date="2019-10" db="EMBL/GenBank/DDBJ databases">
        <title>Lacipirellula parvula gen. nov., sp. nov., representing a lineage of planctomycetes widespread in freshwater anoxic habitats, and description of the family Lacipirellulaceae.</title>
        <authorList>
            <person name="Dedysh S.N."/>
            <person name="Kulichevskaya I.S."/>
            <person name="Beletsky A.V."/>
            <person name="Rakitin A.L."/>
            <person name="Mardanov A.V."/>
            <person name="Ivanova A.A."/>
            <person name="Saltykova V.X."/>
            <person name="Rijpstra W.I.C."/>
            <person name="Sinninghe Damste J.S."/>
            <person name="Ravin N.V."/>
        </authorList>
    </citation>
    <scope>NUCLEOTIDE SEQUENCE [LARGE SCALE GENOMIC DNA]</scope>
    <source>
        <strain evidence="2">PX69</strain>
    </source>
</reference>